<keyword evidence="1" id="KW-0812">Transmembrane</keyword>
<keyword evidence="1" id="KW-1133">Transmembrane helix</keyword>
<accession>A0A2V3IKN7</accession>
<reference evidence="2 3" key="1">
    <citation type="journal article" date="2018" name="Mol. Biol. Evol.">
        <title>Analysis of the draft genome of the red seaweed Gracilariopsis chorda provides insights into genome size evolution in Rhodophyta.</title>
        <authorList>
            <person name="Lee J."/>
            <person name="Yang E.C."/>
            <person name="Graf L."/>
            <person name="Yang J.H."/>
            <person name="Qiu H."/>
            <person name="Zel Zion U."/>
            <person name="Chan C.X."/>
            <person name="Stephens T.G."/>
            <person name="Weber A.P.M."/>
            <person name="Boo G.H."/>
            <person name="Boo S.M."/>
            <person name="Kim K.M."/>
            <person name="Shin Y."/>
            <person name="Jung M."/>
            <person name="Lee S.J."/>
            <person name="Yim H.S."/>
            <person name="Lee J.H."/>
            <person name="Bhattacharya D."/>
            <person name="Yoon H.S."/>
        </authorList>
    </citation>
    <scope>NUCLEOTIDE SEQUENCE [LARGE SCALE GENOMIC DNA]</scope>
    <source>
        <strain evidence="2 3">SKKU-2015</strain>
        <tissue evidence="2">Whole body</tissue>
    </source>
</reference>
<feature type="transmembrane region" description="Helical" evidence="1">
    <location>
        <begin position="37"/>
        <end position="60"/>
    </location>
</feature>
<organism evidence="2 3">
    <name type="scientific">Gracilariopsis chorda</name>
    <dbReference type="NCBI Taxonomy" id="448386"/>
    <lineage>
        <taxon>Eukaryota</taxon>
        <taxon>Rhodophyta</taxon>
        <taxon>Florideophyceae</taxon>
        <taxon>Rhodymeniophycidae</taxon>
        <taxon>Gracilariales</taxon>
        <taxon>Gracilariaceae</taxon>
        <taxon>Gracilariopsis</taxon>
    </lineage>
</organism>
<protein>
    <submittedName>
        <fullName evidence="2">Uncharacterized protein</fullName>
    </submittedName>
</protein>
<evidence type="ECO:0000256" key="1">
    <source>
        <dbReference type="SAM" id="Phobius"/>
    </source>
</evidence>
<name>A0A2V3IKN7_9FLOR</name>
<dbReference type="EMBL" id="NBIV01000156">
    <property type="protein sequence ID" value="PXF42613.1"/>
    <property type="molecule type" value="Genomic_DNA"/>
</dbReference>
<evidence type="ECO:0000313" key="3">
    <source>
        <dbReference type="Proteomes" id="UP000247409"/>
    </source>
</evidence>
<sequence>MLRILISMSMAYLLYAFPFSLPLYSVLKQVIRYTFSLTLAAAPITNGLLISMLAQINSMLHSRAEQSRFRNCALRKSREFADVEPSFVEPMLRYVGELHGKVDNLRRLLNTFAQKARYEDYHNAAYFRALEEERRALQNLRARNKPSSGDVNDMYNMNMLHHNPRQGTTFQNAEEGVDGVVHDNDTPYGRRRVPSF</sequence>
<keyword evidence="1" id="KW-0472">Membrane</keyword>
<dbReference type="Proteomes" id="UP000247409">
    <property type="component" value="Unassembled WGS sequence"/>
</dbReference>
<keyword evidence="3" id="KW-1185">Reference proteome</keyword>
<dbReference type="AlphaFoldDB" id="A0A2V3IKN7"/>
<proteinExistence type="predicted"/>
<gene>
    <name evidence="2" type="ORF">BWQ96_07663</name>
</gene>
<feature type="transmembrane region" description="Helical" evidence="1">
    <location>
        <begin position="12"/>
        <end position="31"/>
    </location>
</feature>
<evidence type="ECO:0000313" key="2">
    <source>
        <dbReference type="EMBL" id="PXF42613.1"/>
    </source>
</evidence>
<comment type="caution">
    <text evidence="2">The sequence shown here is derived from an EMBL/GenBank/DDBJ whole genome shotgun (WGS) entry which is preliminary data.</text>
</comment>